<protein>
    <submittedName>
        <fullName evidence="2">Uncharacterized protein</fullName>
    </submittedName>
</protein>
<dbReference type="RefSeq" id="WP_191878734.1">
    <property type="nucleotide sequence ID" value="NZ_BMTD01000051.1"/>
</dbReference>
<reference evidence="2" key="2">
    <citation type="submission" date="2020-09" db="EMBL/GenBank/DDBJ databases">
        <authorList>
            <person name="Sun Q."/>
            <person name="Ohkuma M."/>
        </authorList>
    </citation>
    <scope>NUCLEOTIDE SEQUENCE</scope>
    <source>
        <strain evidence="2">JCM 4369</strain>
    </source>
</reference>
<keyword evidence="1" id="KW-1133">Transmembrane helix</keyword>
<dbReference type="AlphaFoldDB" id="A0A918IKB7"/>
<reference evidence="2" key="1">
    <citation type="journal article" date="2014" name="Int. J. Syst. Evol. Microbiol.">
        <title>Complete genome sequence of Corynebacterium casei LMG S-19264T (=DSM 44701T), isolated from a smear-ripened cheese.</title>
        <authorList>
            <consortium name="US DOE Joint Genome Institute (JGI-PGF)"/>
            <person name="Walter F."/>
            <person name="Albersmeier A."/>
            <person name="Kalinowski J."/>
            <person name="Ruckert C."/>
        </authorList>
    </citation>
    <scope>NUCLEOTIDE SEQUENCE</scope>
    <source>
        <strain evidence="2">JCM 4369</strain>
    </source>
</reference>
<feature type="transmembrane region" description="Helical" evidence="1">
    <location>
        <begin position="51"/>
        <end position="73"/>
    </location>
</feature>
<sequence>MSATIDQQPQHQPAPQPPSTDPVLLLVVGIVVVLVLGATGYLCVVHRSLAGPIGAVGGVASALAAAFGVALALRRR</sequence>
<keyword evidence="1" id="KW-0812">Transmembrane</keyword>
<evidence type="ECO:0000256" key="1">
    <source>
        <dbReference type="SAM" id="Phobius"/>
    </source>
</evidence>
<gene>
    <name evidence="2" type="ORF">GCM10010260_84280</name>
</gene>
<keyword evidence="3" id="KW-1185">Reference proteome</keyword>
<proteinExistence type="predicted"/>
<evidence type="ECO:0000313" key="2">
    <source>
        <dbReference type="EMBL" id="GGV31138.1"/>
    </source>
</evidence>
<comment type="caution">
    <text evidence="2">The sequence shown here is derived from an EMBL/GenBank/DDBJ whole genome shotgun (WGS) entry which is preliminary data.</text>
</comment>
<evidence type="ECO:0000313" key="3">
    <source>
        <dbReference type="Proteomes" id="UP000618795"/>
    </source>
</evidence>
<name>A0A918IKB7_9ACTN</name>
<keyword evidence="1" id="KW-0472">Membrane</keyword>
<dbReference type="EMBL" id="BMTD01000051">
    <property type="protein sequence ID" value="GGV31138.1"/>
    <property type="molecule type" value="Genomic_DNA"/>
</dbReference>
<accession>A0A918IKB7</accession>
<feature type="transmembrane region" description="Helical" evidence="1">
    <location>
        <begin position="23"/>
        <end position="44"/>
    </location>
</feature>
<dbReference type="Proteomes" id="UP000618795">
    <property type="component" value="Unassembled WGS sequence"/>
</dbReference>
<organism evidence="2 3">
    <name type="scientific">Streptomyces filipinensis</name>
    <dbReference type="NCBI Taxonomy" id="66887"/>
    <lineage>
        <taxon>Bacteria</taxon>
        <taxon>Bacillati</taxon>
        <taxon>Actinomycetota</taxon>
        <taxon>Actinomycetes</taxon>
        <taxon>Kitasatosporales</taxon>
        <taxon>Streptomycetaceae</taxon>
        <taxon>Streptomyces</taxon>
    </lineage>
</organism>